<dbReference type="AlphaFoldDB" id="U9SLG0"/>
<dbReference type="HOGENOM" id="CLU_2672397_0_0_1"/>
<name>U9SLG0_RHIID</name>
<accession>U9SLG0</accession>
<gene>
    <name evidence="1" type="ORF">GLOINDRAFT_1396</name>
</gene>
<dbReference type="EMBL" id="KI300843">
    <property type="protein sequence ID" value="ERZ95931.1"/>
    <property type="molecule type" value="Genomic_DNA"/>
</dbReference>
<evidence type="ECO:0000313" key="1">
    <source>
        <dbReference type="EMBL" id="ERZ95931.1"/>
    </source>
</evidence>
<organism evidence="1">
    <name type="scientific">Rhizophagus irregularis (strain DAOM 181602 / DAOM 197198 / MUCL 43194)</name>
    <name type="common">Arbuscular mycorrhizal fungus</name>
    <name type="synonym">Glomus intraradices</name>
    <dbReference type="NCBI Taxonomy" id="747089"/>
    <lineage>
        <taxon>Eukaryota</taxon>
        <taxon>Fungi</taxon>
        <taxon>Fungi incertae sedis</taxon>
        <taxon>Mucoromycota</taxon>
        <taxon>Glomeromycotina</taxon>
        <taxon>Glomeromycetes</taxon>
        <taxon>Glomerales</taxon>
        <taxon>Glomeraceae</taxon>
        <taxon>Rhizophagus</taxon>
    </lineage>
</organism>
<reference evidence="1" key="1">
    <citation type="submission" date="2013-07" db="EMBL/GenBank/DDBJ databases">
        <title>The genome of an arbuscular mycorrhizal fungus provides insights into the evolution of the oldest plant symbiosis.</title>
        <authorList>
            <consortium name="DOE Joint Genome Institute"/>
            <person name="Tisserant E."/>
            <person name="Malbreil M."/>
            <person name="Kuo A."/>
            <person name="Kohler A."/>
            <person name="Symeonidi A."/>
            <person name="Balestrini R."/>
            <person name="Charron P."/>
            <person name="Duensing N."/>
            <person name="Frei-dit-Frey N."/>
            <person name="Gianinazzi-Pearson V."/>
            <person name="Gilbert B."/>
            <person name="Handa Y."/>
            <person name="Hijri M."/>
            <person name="Kaul R."/>
            <person name="Kawaguchi M."/>
            <person name="Krajinski F."/>
            <person name="Lammers P."/>
            <person name="Lapierre D."/>
            <person name="Masclaux F.G."/>
            <person name="Murat C."/>
            <person name="Morin E."/>
            <person name="Ndikumana S."/>
            <person name="Pagni M."/>
            <person name="Petitpierre D."/>
            <person name="Requena N."/>
            <person name="Rosikiewicz P."/>
            <person name="Riley R."/>
            <person name="Saito K."/>
            <person name="San Clemente H."/>
            <person name="Shapiro H."/>
            <person name="van Tuinen D."/>
            <person name="Becard G."/>
            <person name="Bonfante P."/>
            <person name="Paszkowski U."/>
            <person name="Shachar-Hill Y."/>
            <person name="Young J.P."/>
            <person name="Sanders I.R."/>
            <person name="Henrissat B."/>
            <person name="Rensing S.A."/>
            <person name="Grigoriev I.V."/>
            <person name="Corradi N."/>
            <person name="Roux C."/>
            <person name="Martin F."/>
        </authorList>
    </citation>
    <scope>NUCLEOTIDE SEQUENCE</scope>
    <source>
        <strain evidence="1">DAOM 197198</strain>
    </source>
</reference>
<sequence>MDSRLRSSFTKTGIDLDQTKTNESVLNILLNFSVPSDCKKMINSSLESPHRDESNGSKIIFLGAIDRDLSNNLSF</sequence>
<proteinExistence type="predicted"/>
<protein>
    <submittedName>
        <fullName evidence="1">Uncharacterized protein</fullName>
    </submittedName>
</protein>